<dbReference type="EMBL" id="JAPFFF010000003">
    <property type="protein sequence ID" value="KAK8894813.1"/>
    <property type="molecule type" value="Genomic_DNA"/>
</dbReference>
<evidence type="ECO:0000313" key="2">
    <source>
        <dbReference type="EMBL" id="KAK8894813.1"/>
    </source>
</evidence>
<comment type="caution">
    <text evidence="2">The sequence shown here is derived from an EMBL/GenBank/DDBJ whole genome shotgun (WGS) entry which is preliminary data.</text>
</comment>
<accession>A0ABR2KVD3</accession>
<protein>
    <recommendedName>
        <fullName evidence="4">C2 domain-containing protein</fullName>
    </recommendedName>
</protein>
<evidence type="ECO:0008006" key="4">
    <source>
        <dbReference type="Google" id="ProtNLM"/>
    </source>
</evidence>
<gene>
    <name evidence="2" type="ORF">M9Y10_023251</name>
</gene>
<keyword evidence="3" id="KW-1185">Reference proteome</keyword>
<name>A0ABR2KVD3_9EUKA</name>
<feature type="region of interest" description="Disordered" evidence="1">
    <location>
        <begin position="105"/>
        <end position="140"/>
    </location>
</feature>
<reference evidence="2 3" key="1">
    <citation type="submission" date="2024-04" db="EMBL/GenBank/DDBJ databases">
        <title>Tritrichomonas musculus Genome.</title>
        <authorList>
            <person name="Alves-Ferreira E."/>
            <person name="Grigg M."/>
            <person name="Lorenzi H."/>
            <person name="Galac M."/>
        </authorList>
    </citation>
    <scope>NUCLEOTIDE SEQUENCE [LARGE SCALE GENOMIC DNA]</scope>
    <source>
        <strain evidence="2 3">EAF2021</strain>
    </source>
</reference>
<proteinExistence type="predicted"/>
<feature type="compositionally biased region" description="Low complexity" evidence="1">
    <location>
        <begin position="129"/>
        <end position="138"/>
    </location>
</feature>
<organism evidence="2 3">
    <name type="scientific">Tritrichomonas musculus</name>
    <dbReference type="NCBI Taxonomy" id="1915356"/>
    <lineage>
        <taxon>Eukaryota</taxon>
        <taxon>Metamonada</taxon>
        <taxon>Parabasalia</taxon>
        <taxon>Tritrichomonadida</taxon>
        <taxon>Tritrichomonadidae</taxon>
        <taxon>Tritrichomonas</taxon>
    </lineage>
</organism>
<feature type="region of interest" description="Disordered" evidence="1">
    <location>
        <begin position="352"/>
        <end position="372"/>
    </location>
</feature>
<dbReference type="Proteomes" id="UP001470230">
    <property type="component" value="Unassembled WGS sequence"/>
</dbReference>
<evidence type="ECO:0000313" key="3">
    <source>
        <dbReference type="Proteomes" id="UP001470230"/>
    </source>
</evidence>
<feature type="compositionally biased region" description="Polar residues" evidence="1">
    <location>
        <begin position="113"/>
        <end position="128"/>
    </location>
</feature>
<evidence type="ECO:0000256" key="1">
    <source>
        <dbReference type="SAM" id="MobiDB-lite"/>
    </source>
</evidence>
<sequence>MNEESFFTKTEEELFKKIKRVYNSINKNLQEAGFNDDSISSVTMDETISLSDDGLSNVSDISSIASFNFSNAKKTKKEFRTPQIDKHKHRKSKIPVFDLKRKNRQNAAPDFNNKISRNNQSNQGNTRYSNVAQNNQKNAKNKIKIQSKQIDRDIVESNEQNQVNHASPNHLKINNNVNIYNYQEPLKPKNFLIPELSIYTRVCVCIFEGRDFPSAAIGRGERSTYAVIQLHPDILPIQSPISFNKTKRAIYNGGFDISCSGLDFTSVTPMVSVYDYISENKRELIGVAFIELHLAKKFNNEMCIFMLDEWLDIYAVNNRVKTGKVKITLIFHTDEKNVSNIIKKKKVEPLDLKKKPNKNTPLLSSESEEEDKPVINDEIEVINNDSDIDFIADDDEFIKKENEKLKNEEKMKRNKNKVKKETKFESLGIQAEPEYQKELTFNFHSLSSISDQTNKSNSKTPFNFNINNSNIGNNSNNNDINIKSNIHYNKKTSTNTKCNKQYIKHADIQKYNNDANIYNDPRSRKNHVINETEAKDEDVNYDDNFNFTFDQPLDMNENDFETVKKNSNHFLNDENIIESDSLIPQKAGFNNDDDSNAKFLDEKHLNFIDESMVETMGSVLSIEDNNEKTLTLGETQNEIINNDQDNQNIQNSKRYTSYSDFHFMDEIK</sequence>